<evidence type="ECO:0000313" key="4">
    <source>
        <dbReference type="Proteomes" id="UP000275027"/>
    </source>
</evidence>
<evidence type="ECO:0000313" key="3">
    <source>
        <dbReference type="Proteomes" id="UP000233767"/>
    </source>
</evidence>
<keyword evidence="3" id="KW-1185">Reference proteome</keyword>
<evidence type="ECO:0000313" key="2">
    <source>
        <dbReference type="EMBL" id="RLJ30528.1"/>
    </source>
</evidence>
<sequence length="121" mass="14062">METPLTHQETLQFAEVYLSDIAPLKTIFFQAFPKNQDITPAFGVPFLIAKKENKTVAFASFIFNSKDEIDFNVYNASVMTDEEKLIFVSFVTDYIKKQDNGKFRNPEQLKNMINKILQWLN</sequence>
<organism evidence="2 4">
    <name type="scientific">Flavobacterium lindanitolerans</name>
    <dbReference type="NCBI Taxonomy" id="428988"/>
    <lineage>
        <taxon>Bacteria</taxon>
        <taxon>Pseudomonadati</taxon>
        <taxon>Bacteroidota</taxon>
        <taxon>Flavobacteriia</taxon>
        <taxon>Flavobacteriales</taxon>
        <taxon>Flavobacteriaceae</taxon>
        <taxon>Flavobacterium</taxon>
    </lineage>
</organism>
<comment type="caution">
    <text evidence="2">The sequence shown here is derived from an EMBL/GenBank/DDBJ whole genome shotgun (WGS) entry which is preliminary data.</text>
</comment>
<dbReference type="RefSeq" id="WP_101472143.1">
    <property type="nucleotide sequence ID" value="NZ_PJND01000008.1"/>
</dbReference>
<protein>
    <submittedName>
        <fullName evidence="2">Uncharacterized protein</fullName>
    </submittedName>
</protein>
<dbReference type="EMBL" id="PJND01000008">
    <property type="protein sequence ID" value="PKW20832.1"/>
    <property type="molecule type" value="Genomic_DNA"/>
</dbReference>
<dbReference type="Proteomes" id="UP000275027">
    <property type="component" value="Unassembled WGS sequence"/>
</dbReference>
<dbReference type="AlphaFoldDB" id="A0A497UPX6"/>
<reference evidence="1 3" key="1">
    <citation type="submission" date="2017-12" db="EMBL/GenBank/DDBJ databases">
        <title>Genomic Encyclopedia of Type Strains, Phase III (KMG-III): the genomes of soil and plant-associated and newly described type strains.</title>
        <authorList>
            <person name="Whitman W."/>
        </authorList>
    </citation>
    <scope>NUCLEOTIDE SEQUENCE [LARGE SCALE GENOMIC DNA]</scope>
    <source>
        <strain evidence="1 3">IP-10</strain>
    </source>
</reference>
<accession>A0A497UPX6</accession>
<gene>
    <name evidence="1" type="ORF">B0G92_2110</name>
    <name evidence="2" type="ORF">CLV50_1940</name>
</gene>
<dbReference type="Proteomes" id="UP000233767">
    <property type="component" value="Unassembled WGS sequence"/>
</dbReference>
<proteinExistence type="predicted"/>
<dbReference type="EMBL" id="RCCB01000011">
    <property type="protein sequence ID" value="RLJ30528.1"/>
    <property type="molecule type" value="Genomic_DNA"/>
</dbReference>
<evidence type="ECO:0000313" key="1">
    <source>
        <dbReference type="EMBL" id="PKW20832.1"/>
    </source>
</evidence>
<name>A0A497UPX6_9FLAO</name>
<reference evidence="2 4" key="2">
    <citation type="submission" date="2018-10" db="EMBL/GenBank/DDBJ databases">
        <title>Genomic Encyclopedia of Archaeal and Bacterial Type Strains, Phase II (KMG-II): from individual species to whole genera.</title>
        <authorList>
            <person name="Goeker M."/>
        </authorList>
    </citation>
    <scope>NUCLEOTIDE SEQUENCE [LARGE SCALE GENOMIC DNA]</scope>
    <source>
        <strain evidence="2 4">DSM 21886</strain>
    </source>
</reference>